<dbReference type="EMBL" id="VSSQ01000030">
    <property type="protein sequence ID" value="MPL65987.1"/>
    <property type="molecule type" value="Genomic_DNA"/>
</dbReference>
<proteinExistence type="predicted"/>
<feature type="transmembrane region" description="Helical" evidence="7">
    <location>
        <begin position="185"/>
        <end position="213"/>
    </location>
</feature>
<evidence type="ECO:0000256" key="4">
    <source>
        <dbReference type="ARBA" id="ARBA00022692"/>
    </source>
</evidence>
<evidence type="ECO:0000256" key="3">
    <source>
        <dbReference type="ARBA" id="ARBA00022475"/>
    </source>
</evidence>
<comment type="subcellular location">
    <subcellularLocation>
        <location evidence="1">Cell membrane</location>
        <topology evidence="1">Multi-pass membrane protein</topology>
    </subcellularLocation>
</comment>
<dbReference type="InterPro" id="IPR052017">
    <property type="entry name" value="TSUP"/>
</dbReference>
<feature type="transmembrane region" description="Helical" evidence="7">
    <location>
        <begin position="44"/>
        <end position="63"/>
    </location>
</feature>
<sequence>MELSPAAIAVMCLAAFAIGVAKSGIAGIVTFFTPFVAMTMPSRMATGIMLPLMIASDIVAVLYWRRKAKWETLRWVLPGSLSGLTLGFILLKNIDDETFKPILGLFIVFITLIGMGLKYFKFKIKGETKSLPLLAGLFAGFFAMLANASAPIIAIYFLAIDLKKEDFAGTNAWFLMTTNMLKLPFSLALGTITVSHFGLDALIFPLSLAGLALGIRFVKRVPQKTFTFIIQGLSILAGLQLLF</sequence>
<dbReference type="PANTHER" id="PTHR30269:SF23">
    <property type="entry name" value="MEMBRANE TRANSPORTER PROTEIN YDHB-RELATED"/>
    <property type="match status" value="1"/>
</dbReference>
<accession>A0A644THT2</accession>
<keyword evidence="6 7" id="KW-0472">Membrane</keyword>
<name>A0A644THT2_9ZZZZ</name>
<dbReference type="AlphaFoldDB" id="A0A644THT2"/>
<reference evidence="8" key="1">
    <citation type="submission" date="2019-08" db="EMBL/GenBank/DDBJ databases">
        <authorList>
            <person name="Kucharzyk K."/>
            <person name="Murdoch R.W."/>
            <person name="Higgins S."/>
            <person name="Loffler F."/>
        </authorList>
    </citation>
    <scope>NUCLEOTIDE SEQUENCE</scope>
</reference>
<feature type="transmembrane region" description="Helical" evidence="7">
    <location>
        <begin position="75"/>
        <end position="91"/>
    </location>
</feature>
<keyword evidence="2" id="KW-0813">Transport</keyword>
<keyword evidence="4 7" id="KW-0812">Transmembrane</keyword>
<feature type="transmembrane region" description="Helical" evidence="7">
    <location>
        <begin position="132"/>
        <end position="159"/>
    </location>
</feature>
<keyword evidence="5 7" id="KW-1133">Transmembrane helix</keyword>
<evidence type="ECO:0000256" key="1">
    <source>
        <dbReference type="ARBA" id="ARBA00004651"/>
    </source>
</evidence>
<feature type="transmembrane region" description="Helical" evidence="7">
    <location>
        <begin position="7"/>
        <end position="32"/>
    </location>
</feature>
<comment type="caution">
    <text evidence="8">The sequence shown here is derived from an EMBL/GenBank/DDBJ whole genome shotgun (WGS) entry which is preliminary data.</text>
</comment>
<feature type="transmembrane region" description="Helical" evidence="7">
    <location>
        <begin position="103"/>
        <end position="120"/>
    </location>
</feature>
<evidence type="ECO:0000256" key="7">
    <source>
        <dbReference type="SAM" id="Phobius"/>
    </source>
</evidence>
<dbReference type="PANTHER" id="PTHR30269">
    <property type="entry name" value="TRANSMEMBRANE PROTEIN YFCA"/>
    <property type="match status" value="1"/>
</dbReference>
<feature type="transmembrane region" description="Helical" evidence="7">
    <location>
        <begin position="225"/>
        <end position="242"/>
    </location>
</feature>
<evidence type="ECO:0000256" key="6">
    <source>
        <dbReference type="ARBA" id="ARBA00023136"/>
    </source>
</evidence>
<dbReference type="Pfam" id="PF01925">
    <property type="entry name" value="TauE"/>
    <property type="match status" value="1"/>
</dbReference>
<keyword evidence="3" id="KW-1003">Cell membrane</keyword>
<evidence type="ECO:0000256" key="2">
    <source>
        <dbReference type="ARBA" id="ARBA00022448"/>
    </source>
</evidence>
<protein>
    <submittedName>
        <fullName evidence="8">Uncharacterized protein</fullName>
    </submittedName>
</protein>
<gene>
    <name evidence="8" type="ORF">SDC9_11654</name>
</gene>
<evidence type="ECO:0000256" key="5">
    <source>
        <dbReference type="ARBA" id="ARBA00022989"/>
    </source>
</evidence>
<organism evidence="8">
    <name type="scientific">bioreactor metagenome</name>
    <dbReference type="NCBI Taxonomy" id="1076179"/>
    <lineage>
        <taxon>unclassified sequences</taxon>
        <taxon>metagenomes</taxon>
        <taxon>ecological metagenomes</taxon>
    </lineage>
</organism>
<dbReference type="InterPro" id="IPR002781">
    <property type="entry name" value="TM_pro_TauE-like"/>
</dbReference>
<dbReference type="GO" id="GO:0005886">
    <property type="term" value="C:plasma membrane"/>
    <property type="evidence" value="ECO:0007669"/>
    <property type="project" value="UniProtKB-SubCell"/>
</dbReference>
<evidence type="ECO:0000313" key="8">
    <source>
        <dbReference type="EMBL" id="MPL65987.1"/>
    </source>
</evidence>